<feature type="region of interest" description="Disordered" evidence="4">
    <location>
        <begin position="74"/>
        <end position="105"/>
    </location>
</feature>
<keyword evidence="5" id="KW-0812">Transmembrane</keyword>
<protein>
    <submittedName>
        <fullName evidence="7">Cna protein B-type domain protein</fullName>
    </submittedName>
</protein>
<feature type="domain" description="VWFA" evidence="6">
    <location>
        <begin position="461"/>
        <end position="666"/>
    </location>
</feature>
<dbReference type="InterPro" id="IPR055382">
    <property type="entry name" value="DUF7601"/>
</dbReference>
<feature type="transmembrane region" description="Helical" evidence="5">
    <location>
        <begin position="1241"/>
        <end position="1262"/>
    </location>
</feature>
<dbReference type="Pfam" id="PF05738">
    <property type="entry name" value="Cna_B"/>
    <property type="match status" value="1"/>
</dbReference>
<evidence type="ECO:0000256" key="1">
    <source>
        <dbReference type="ARBA" id="ARBA00007257"/>
    </source>
</evidence>
<dbReference type="GeneID" id="93848077"/>
<dbReference type="PANTHER" id="PTHR36108">
    <property type="entry name" value="COLOSSIN-B-RELATED"/>
    <property type="match status" value="1"/>
</dbReference>
<dbReference type="Pfam" id="PF24558">
    <property type="entry name" value="DUF7604"/>
    <property type="match status" value="1"/>
</dbReference>
<gene>
    <name evidence="7" type="ORF">HMPREF1044_1122</name>
</gene>
<feature type="compositionally biased region" description="Low complexity" evidence="4">
    <location>
        <begin position="78"/>
        <end position="97"/>
    </location>
</feature>
<reference evidence="7 8" key="1">
    <citation type="submission" date="2012-01" db="EMBL/GenBank/DDBJ databases">
        <authorList>
            <person name="Harkins D.M."/>
            <person name="Madupu R."/>
            <person name="Durkin A.S."/>
            <person name="Torralba M."/>
            <person name="Methe B."/>
            <person name="Sutton G.G."/>
            <person name="Nelson K.E."/>
        </authorList>
    </citation>
    <scope>NUCLEOTIDE SEQUENCE [LARGE SCALE GENOMIC DNA]</scope>
    <source>
        <strain evidence="7 8">SK53</strain>
    </source>
</reference>
<dbReference type="Proteomes" id="UP000005070">
    <property type="component" value="Unassembled WGS sequence"/>
</dbReference>
<dbReference type="PANTHER" id="PTHR36108:SF13">
    <property type="entry name" value="COLOSSIN-B-RELATED"/>
    <property type="match status" value="1"/>
</dbReference>
<evidence type="ECO:0000256" key="2">
    <source>
        <dbReference type="ARBA" id="ARBA00022525"/>
    </source>
</evidence>
<dbReference type="InterPro" id="IPR036465">
    <property type="entry name" value="vWFA_dom_sf"/>
</dbReference>
<name>A0AAD2SVK4_STRCV</name>
<keyword evidence="2" id="KW-0964">Secreted</keyword>
<dbReference type="Gene3D" id="3.40.50.410">
    <property type="entry name" value="von Willebrand factor, type A domain"/>
    <property type="match status" value="1"/>
</dbReference>
<dbReference type="SUPFAM" id="SSF53300">
    <property type="entry name" value="vWA-like"/>
    <property type="match status" value="1"/>
</dbReference>
<keyword evidence="5" id="KW-0472">Membrane</keyword>
<organism evidence="7 8">
    <name type="scientific">Streptococcus constellatus subsp. constellatus SK53</name>
    <dbReference type="NCBI Taxonomy" id="1095730"/>
    <lineage>
        <taxon>Bacteria</taxon>
        <taxon>Bacillati</taxon>
        <taxon>Bacillota</taxon>
        <taxon>Bacilli</taxon>
        <taxon>Lactobacillales</taxon>
        <taxon>Streptococcaceae</taxon>
        <taxon>Streptococcus</taxon>
        <taxon>Streptococcus anginosus group</taxon>
    </lineage>
</organism>
<sequence>MKKEKGSNSIDRLKSLFRMKKFHKNWLRVLSILGAVVVFCTVYALILPAATMEKNKATQETGVYLDNSKALTKASQDSSVPNSSTESSVPNSSTESSKASGTDSEYLNGTLTHEVENSDAVVKLEAKSSARIPKTATLKVEELNKDSEAYKANLKLAKEKAAKNGTSVSFANFFNITLLDENGKEIQPQDYVSVKVEFKKAISTPKEANVQAVHIKGSDVAEVLNVEERAENRGKKKEITDVKFNASGFSVYGIVGTNKLETKYITADGKTWSVKIAYDSSANIPEGATLDVKEIDKNSNTYDDHLKEAMEKATPSKDEYVVAANFFSVKIMSDGKEVQPATPVKISLKYEDKKNSKKGDYTYKAIHFGHSGTEVITPEKSEKSGSKTELVYTQEGFSDIGGIRVERIGSGLPKNALEANIGAEPAHEKVLTPNGDGTYKLSLSVTGKSASSHFHTGTRANVLFVIDTSSSMYEPANDGTNRTKMQATKQLAQDMATRLLKNNTSTNPTAIELGLISFDREAYTQSSWTTNEREFNKKIANLEQHKGTNWQDALNAARKMSSDGDPTYVIFLTDGKPTQYRDENGEIQWGTPGPHGQPYHAFTKSLEPARKLVESGRTLYGIYAFDGRAENLKDLINYAYNSQQAANRYHFYAENVSALEKALKQIETDIITSVGFKNVSITDGLTDWTGSTLVEGKSDGFTYSRSGGRYGKGQNWTDGPKAVYSNGKVTWDLSSLGTLEDGVTYKVSFTVWPKQEAYDLMADLHNGKVSYDNLPPEQKSMIVNKNGIYSLKTNTEAFVDYKKVKTENGKEVEGETGYSTYGDPEPMRLSYTMMKVTKKWVDNTLDNKSTRPNPIKVWILKDGAKYKEVTLSQANNWEQTVYIAPGLKVKPGDHGTAKTGANAGIIQSSSGHVYTVAEERIDRRYELDVSPVKPLLDGTTTNTTDDLIDGLSNTKWQGNTATITAKNILKNSLKISKVVTTKDDASDSITVDKTFKVNLSLTNRNGQPLTTMDYDADGKISKGGLQYAIYDRSNPHNPIKTGAIDSPTMSFDLKTSQYVRVFNIPSGASYMVTEDVSSIPAGYKLLKITNKTGKLDGDKSVDVTVYNKRNALNVAILKVDTANVNKVLKGAEFVLYKKDGVTEATNADGQKIGKLVTNSEGKVVIGNLLEGEYVLKETKAPSGYKLAAPITVNVLGNKVVFTQQGIQKDGVPSADGFTYTMTITNSSGTELPVTGGSGVKLLMIIGTVLVVISLSYGFRLWYRRERGEE</sequence>
<dbReference type="Pfam" id="PF24547">
    <property type="entry name" value="DUF7601"/>
    <property type="match status" value="1"/>
</dbReference>
<dbReference type="Pfam" id="PF13519">
    <property type="entry name" value="VWA_2"/>
    <property type="match status" value="1"/>
</dbReference>
<evidence type="ECO:0000313" key="7">
    <source>
        <dbReference type="EMBL" id="EID19269.1"/>
    </source>
</evidence>
<dbReference type="SUPFAM" id="SSF49478">
    <property type="entry name" value="Cna protein B-type domain"/>
    <property type="match status" value="2"/>
</dbReference>
<dbReference type="Gene3D" id="2.60.40.1140">
    <property type="entry name" value="Collagen-binding surface protein Cna, B-type domain"/>
    <property type="match status" value="2"/>
</dbReference>
<evidence type="ECO:0000256" key="4">
    <source>
        <dbReference type="SAM" id="MobiDB-lite"/>
    </source>
</evidence>
<dbReference type="Gene3D" id="2.60.40.10">
    <property type="entry name" value="Immunoglobulins"/>
    <property type="match status" value="1"/>
</dbReference>
<dbReference type="InterPro" id="IPR041033">
    <property type="entry name" value="SpaA_PFL_dom_1"/>
</dbReference>
<accession>A0AAD2SVK4</accession>
<evidence type="ECO:0000259" key="6">
    <source>
        <dbReference type="PROSITE" id="PS50234"/>
    </source>
</evidence>
<keyword evidence="5" id="KW-1133">Transmembrane helix</keyword>
<comment type="similarity">
    <text evidence="1">Belongs to the serine-aspartate repeat-containing protein (SDr) family.</text>
</comment>
<evidence type="ECO:0000313" key="8">
    <source>
        <dbReference type="Proteomes" id="UP000005070"/>
    </source>
</evidence>
<comment type="caution">
    <text evidence="7">The sequence shown here is derived from an EMBL/GenBank/DDBJ whole genome shotgun (WGS) entry which is preliminary data.</text>
</comment>
<dbReference type="Pfam" id="PF17802">
    <property type="entry name" value="SpaA"/>
    <property type="match status" value="1"/>
</dbReference>
<dbReference type="CDD" id="cd00198">
    <property type="entry name" value="vWFA"/>
    <property type="match status" value="1"/>
</dbReference>
<proteinExistence type="inferred from homology"/>
<dbReference type="InterPro" id="IPR008454">
    <property type="entry name" value="Collagen-bd_Cna-like_B-typ_dom"/>
</dbReference>
<evidence type="ECO:0000256" key="5">
    <source>
        <dbReference type="SAM" id="Phobius"/>
    </source>
</evidence>
<dbReference type="SMART" id="SM00327">
    <property type="entry name" value="VWA"/>
    <property type="match status" value="1"/>
</dbReference>
<dbReference type="RefSeq" id="WP_006270382.1">
    <property type="nucleotide sequence ID" value="NZ_AICQ01000041.1"/>
</dbReference>
<dbReference type="InterPro" id="IPR002035">
    <property type="entry name" value="VWF_A"/>
</dbReference>
<keyword evidence="3" id="KW-0732">Signal</keyword>
<dbReference type="PROSITE" id="PS50234">
    <property type="entry name" value="VWFA"/>
    <property type="match status" value="1"/>
</dbReference>
<dbReference type="InterPro" id="IPR013783">
    <property type="entry name" value="Ig-like_fold"/>
</dbReference>
<dbReference type="EMBL" id="AICQ01000041">
    <property type="protein sequence ID" value="EID19269.1"/>
    <property type="molecule type" value="Genomic_DNA"/>
</dbReference>
<dbReference type="AlphaFoldDB" id="A0AAD2SVK4"/>
<evidence type="ECO:0000256" key="3">
    <source>
        <dbReference type="ARBA" id="ARBA00022729"/>
    </source>
</evidence>
<dbReference type="InterPro" id="IPR055384">
    <property type="entry name" value="DUF7604"/>
</dbReference>